<dbReference type="PANTHER" id="PTHR47870:SF1">
    <property type="entry name" value="CYTOCHROME C-TYPE BIOGENESIS PROTEIN CCMH"/>
    <property type="match status" value="1"/>
</dbReference>
<dbReference type="InterPro" id="IPR051263">
    <property type="entry name" value="C-type_cytochrome_biogenesis"/>
</dbReference>
<reference evidence="6 7" key="1">
    <citation type="submission" date="2021-09" db="EMBL/GenBank/DDBJ databases">
        <title>The complete genome sequence of a new microorganism.</title>
        <authorList>
            <person name="Zi Z."/>
        </authorList>
    </citation>
    <scope>NUCLEOTIDE SEQUENCE [LARGE SCALE GENOMIC DNA]</scope>
    <source>
        <strain evidence="6 7">WGZ8</strain>
    </source>
</reference>
<dbReference type="NCBIfam" id="TIGR03142">
    <property type="entry name" value="cytochro_ccmI"/>
    <property type="match status" value="1"/>
</dbReference>
<dbReference type="InterPro" id="IPR056413">
    <property type="entry name" value="TPR_CcmH_CycH"/>
</dbReference>
<dbReference type="InterPro" id="IPR019734">
    <property type="entry name" value="TPR_rpt"/>
</dbReference>
<evidence type="ECO:0000259" key="5">
    <source>
        <dbReference type="Pfam" id="PF23914"/>
    </source>
</evidence>
<dbReference type="EMBL" id="JAIRBM010000005">
    <property type="protein sequence ID" value="MBZ6076427.1"/>
    <property type="molecule type" value="Genomic_DNA"/>
</dbReference>
<evidence type="ECO:0000256" key="1">
    <source>
        <dbReference type="ARBA" id="ARBA00004196"/>
    </source>
</evidence>
<name>A0ABS7VLK5_9HYPH</name>
<organism evidence="6 7">
    <name type="scientific">Microvirga puerhi</name>
    <dbReference type="NCBI Taxonomy" id="2876078"/>
    <lineage>
        <taxon>Bacteria</taxon>
        <taxon>Pseudomonadati</taxon>
        <taxon>Pseudomonadota</taxon>
        <taxon>Alphaproteobacteria</taxon>
        <taxon>Hyphomicrobiales</taxon>
        <taxon>Methylobacteriaceae</taxon>
        <taxon>Microvirga</taxon>
    </lineage>
</organism>
<dbReference type="Gene3D" id="1.25.40.10">
    <property type="entry name" value="Tetratricopeptide repeat domain"/>
    <property type="match status" value="1"/>
</dbReference>
<dbReference type="SUPFAM" id="SSF48452">
    <property type="entry name" value="TPR-like"/>
    <property type="match status" value="1"/>
</dbReference>
<feature type="domain" description="Cytochrome c-type biogenesis protein H TPR" evidence="5">
    <location>
        <begin position="151"/>
        <end position="266"/>
    </location>
</feature>
<dbReference type="Pfam" id="PF23914">
    <property type="entry name" value="TPR_CcmH_CycH"/>
    <property type="match status" value="1"/>
</dbReference>
<keyword evidence="3" id="KW-0201">Cytochrome c-type biogenesis</keyword>
<gene>
    <name evidence="6" type="primary">ccmI</name>
    <name evidence="6" type="ORF">K9B37_09005</name>
</gene>
<dbReference type="Proteomes" id="UP000704176">
    <property type="component" value="Unassembled WGS sequence"/>
</dbReference>
<protein>
    <submittedName>
        <fullName evidence="6">C-type cytochrome biogenesis protein CcmI</fullName>
    </submittedName>
</protein>
<keyword evidence="2" id="KW-0677">Repeat</keyword>
<comment type="caution">
    <text evidence="6">The sequence shown here is derived from an EMBL/GenBank/DDBJ whole genome shotgun (WGS) entry which is preliminary data.</text>
</comment>
<dbReference type="InterPro" id="IPR011990">
    <property type="entry name" value="TPR-like_helical_dom_sf"/>
</dbReference>
<evidence type="ECO:0000256" key="3">
    <source>
        <dbReference type="ARBA" id="ARBA00022748"/>
    </source>
</evidence>
<dbReference type="RefSeq" id="WP_224312747.1">
    <property type="nucleotide sequence ID" value="NZ_JAIRBM010000005.1"/>
</dbReference>
<keyword evidence="7" id="KW-1185">Reference proteome</keyword>
<dbReference type="PANTHER" id="PTHR47870">
    <property type="entry name" value="CYTOCHROME C-TYPE BIOGENESIS PROTEIN CCMH"/>
    <property type="match status" value="1"/>
</dbReference>
<evidence type="ECO:0000256" key="4">
    <source>
        <dbReference type="ARBA" id="ARBA00022803"/>
    </source>
</evidence>
<comment type="subcellular location">
    <subcellularLocation>
        <location evidence="1">Cell envelope</location>
    </subcellularLocation>
</comment>
<evidence type="ECO:0000313" key="6">
    <source>
        <dbReference type="EMBL" id="MBZ6076427.1"/>
    </source>
</evidence>
<proteinExistence type="predicted"/>
<evidence type="ECO:0000256" key="2">
    <source>
        <dbReference type="ARBA" id="ARBA00022737"/>
    </source>
</evidence>
<accession>A0ABS7VLK5</accession>
<sequence>MMIWVILMMMTALAVMAVLWPLSRAVAVAGQTDPNTQFYRDQIAEIDRDRERGTLLPEEAEAAKAEAARRLLRASGLKEGEAFAVGEPALRRRRAVSTLALSVLPIVALAIYGAYGSPHLLSEPPGAQLRQGAGNGAGNLDLGTAVAQIEAHLAKQPQDGRGWDVVAPVYLRMGRTEDAVKAYESALRYLGRDATRLANYGEALVISRDGMVTAEAQAAFQEALAIDNSSAKARLYLARAAEQDGQMAKAKAEYQAILSASPPDAPWRSFVQDQIARIDGNQGGPIQEVGERPDANAIAGMVQGLANRLDAQGGSPDEWARLMRSYVVLGQRDKAVAATKRAREALAQDAAGLRTIDAMAQDLKLTESSP</sequence>
<evidence type="ECO:0000313" key="7">
    <source>
        <dbReference type="Proteomes" id="UP000704176"/>
    </source>
</evidence>
<keyword evidence="4" id="KW-0802">TPR repeat</keyword>
<dbReference type="InterPro" id="IPR017560">
    <property type="entry name" value="Cyt_c_biogenesis_CcmI"/>
</dbReference>
<dbReference type="SMART" id="SM00028">
    <property type="entry name" value="TPR"/>
    <property type="match status" value="3"/>
</dbReference>